<organism evidence="2 3">
    <name type="scientific">Nonomuraea purpurea</name>
    <dbReference type="NCBI Taxonomy" id="1849276"/>
    <lineage>
        <taxon>Bacteria</taxon>
        <taxon>Bacillati</taxon>
        <taxon>Actinomycetota</taxon>
        <taxon>Actinomycetes</taxon>
        <taxon>Streptosporangiales</taxon>
        <taxon>Streptosporangiaceae</taxon>
        <taxon>Nonomuraea</taxon>
    </lineage>
</organism>
<evidence type="ECO:0000256" key="1">
    <source>
        <dbReference type="SAM" id="MobiDB-lite"/>
    </source>
</evidence>
<evidence type="ECO:0000313" key="3">
    <source>
        <dbReference type="Proteomes" id="UP001595851"/>
    </source>
</evidence>
<evidence type="ECO:0000313" key="2">
    <source>
        <dbReference type="EMBL" id="MFC4006014.1"/>
    </source>
</evidence>
<feature type="region of interest" description="Disordered" evidence="1">
    <location>
        <begin position="323"/>
        <end position="346"/>
    </location>
</feature>
<feature type="region of interest" description="Disordered" evidence="1">
    <location>
        <begin position="660"/>
        <end position="686"/>
    </location>
</feature>
<feature type="compositionally biased region" description="Acidic residues" evidence="1">
    <location>
        <begin position="326"/>
        <end position="340"/>
    </location>
</feature>
<sequence length="686" mass="77868">MTVFFRLMEIHAEAKAEALEELVKTTNGVRNEAILDGQIFEKHPSEFSAIPGAPLAYWAPDKCLKLFTADSNSKFLQVVSTNPLNADFRYARVWWEPNQVALDSDWLPWAKGGSYSPFYYDIHTVISWSSSRSSYRGFLGTENRPLERPASVQHFFRPGLTWPRRTQSGLGMRIMPAGCVFADKGPAIFVPGNNFDDLLALLAITTSNAYCYLVELQMAFGSYEVGVIQRTPVPHPLANDRRALASLARLAWSLRRQIDTTNETSHAFVLPPRLNERITGLDKQAIEHQFRQARQEIDDLAFALYDINKESRADILAWRHHRTEPNDGDINNDDELDDDGQTPTDSTTAVVSWLVGVAFGRFDVRLATGERPIPPEPEPFDPLPTCSPGMWPEDEERPIPPPDILVDDAGHARDMASRVSAIASTVDVSEPENLRRWLAREFSPLHIKMYSKSRRKAPIYWQLATPSASYSVWLYIHAFTRDTMYRMQNDYVVPKLMLEERRLETMRQELQDRSTAAERRALANQEIFVDELRGFLDEVKRVAPLWNPDLDDGVIINFAPLWRLVPHHRPWQKELKATWDALCAGKYDWAHLAMYLWPERVVPKCATDRSLAIAHDLEDVFWERVTEGKWSARPTPTRPVNELIQDRTSPAVKDALRNLLSAPTAASGGGTRRRRGAASLSNGGGR</sequence>
<dbReference type="Proteomes" id="UP001595851">
    <property type="component" value="Unassembled WGS sequence"/>
</dbReference>
<accession>A0ABV8G185</accession>
<reference evidence="3" key="1">
    <citation type="journal article" date="2019" name="Int. J. Syst. Evol. Microbiol.">
        <title>The Global Catalogue of Microorganisms (GCM) 10K type strain sequencing project: providing services to taxonomists for standard genome sequencing and annotation.</title>
        <authorList>
            <consortium name="The Broad Institute Genomics Platform"/>
            <consortium name="The Broad Institute Genome Sequencing Center for Infectious Disease"/>
            <person name="Wu L."/>
            <person name="Ma J."/>
        </authorList>
    </citation>
    <scope>NUCLEOTIDE SEQUENCE [LARGE SCALE GENOMIC DNA]</scope>
    <source>
        <strain evidence="3">TBRC 1276</strain>
    </source>
</reference>
<comment type="caution">
    <text evidence="2">The sequence shown here is derived from an EMBL/GenBank/DDBJ whole genome shotgun (WGS) entry which is preliminary data.</text>
</comment>
<dbReference type="EMBL" id="JBHSBI010000001">
    <property type="protein sequence ID" value="MFC4006014.1"/>
    <property type="molecule type" value="Genomic_DNA"/>
</dbReference>
<evidence type="ECO:0008006" key="4">
    <source>
        <dbReference type="Google" id="ProtNLM"/>
    </source>
</evidence>
<keyword evidence="3" id="KW-1185">Reference proteome</keyword>
<dbReference type="RefSeq" id="WP_379526177.1">
    <property type="nucleotide sequence ID" value="NZ_JBHSBI010000001.1"/>
</dbReference>
<protein>
    <recommendedName>
        <fullName evidence="4">Type II restriction endonuclease subunit M</fullName>
    </recommendedName>
</protein>
<name>A0ABV8G185_9ACTN</name>
<gene>
    <name evidence="2" type="ORF">ACFOY2_02185</name>
</gene>
<proteinExistence type="predicted"/>